<evidence type="ECO:0000313" key="2">
    <source>
        <dbReference type="EMBL" id="MFC5911359.1"/>
    </source>
</evidence>
<dbReference type="InterPro" id="IPR003018">
    <property type="entry name" value="GAF"/>
</dbReference>
<feature type="domain" description="GAF" evidence="1">
    <location>
        <begin position="11"/>
        <end position="159"/>
    </location>
</feature>
<sequence>MSLWDGDCEITGRQLLQCVVEVAQAAFRSQAASVFLIDEDTGELVFEAVSGQGEEHLVGTRFPAGTGIAGWVASCGQPMLADDLDTSAQFSRDAASSTGYVPGTVAAAPLFRRGECIGVLEVLDRDPGTDELATLHLLGLLAGQAALSLELLQRVRREQQTAGSGPSGLDAISAGLPHLSPEEFRIMGQVLQLAGGLGEVAATRSRRP</sequence>
<keyword evidence="3" id="KW-1185">Reference proteome</keyword>
<dbReference type="Pfam" id="PF01590">
    <property type="entry name" value="GAF"/>
    <property type="match status" value="1"/>
</dbReference>
<reference evidence="3" key="1">
    <citation type="journal article" date="2019" name="Int. J. Syst. Evol. Microbiol.">
        <title>The Global Catalogue of Microorganisms (GCM) 10K type strain sequencing project: providing services to taxonomists for standard genome sequencing and annotation.</title>
        <authorList>
            <consortium name="The Broad Institute Genomics Platform"/>
            <consortium name="The Broad Institute Genome Sequencing Center for Infectious Disease"/>
            <person name="Wu L."/>
            <person name="Ma J."/>
        </authorList>
    </citation>
    <scope>NUCLEOTIDE SEQUENCE [LARGE SCALE GENOMIC DNA]</scope>
    <source>
        <strain evidence="3">JCM 4816</strain>
    </source>
</reference>
<dbReference type="SUPFAM" id="SSF55781">
    <property type="entry name" value="GAF domain-like"/>
    <property type="match status" value="1"/>
</dbReference>
<name>A0ABW1GD42_9ACTN</name>
<proteinExistence type="predicted"/>
<protein>
    <submittedName>
        <fullName evidence="2">GAF domain-containing protein</fullName>
    </submittedName>
</protein>
<dbReference type="EMBL" id="JBHSQJ010000157">
    <property type="protein sequence ID" value="MFC5911359.1"/>
    <property type="molecule type" value="Genomic_DNA"/>
</dbReference>
<evidence type="ECO:0000313" key="3">
    <source>
        <dbReference type="Proteomes" id="UP001596174"/>
    </source>
</evidence>
<accession>A0ABW1GD42</accession>
<dbReference type="Proteomes" id="UP001596174">
    <property type="component" value="Unassembled WGS sequence"/>
</dbReference>
<evidence type="ECO:0000259" key="1">
    <source>
        <dbReference type="SMART" id="SM00065"/>
    </source>
</evidence>
<dbReference type="RefSeq" id="WP_380590179.1">
    <property type="nucleotide sequence ID" value="NZ_JBHSQJ010000157.1"/>
</dbReference>
<comment type="caution">
    <text evidence="2">The sequence shown here is derived from an EMBL/GenBank/DDBJ whole genome shotgun (WGS) entry which is preliminary data.</text>
</comment>
<dbReference type="SMART" id="SM00065">
    <property type="entry name" value="GAF"/>
    <property type="match status" value="1"/>
</dbReference>
<dbReference type="Gene3D" id="3.30.450.40">
    <property type="match status" value="1"/>
</dbReference>
<gene>
    <name evidence="2" type="ORF">ACFP3V_29670</name>
</gene>
<organism evidence="2 3">
    <name type="scientific">Streptacidiphilus monticola</name>
    <dbReference type="NCBI Taxonomy" id="2161674"/>
    <lineage>
        <taxon>Bacteria</taxon>
        <taxon>Bacillati</taxon>
        <taxon>Actinomycetota</taxon>
        <taxon>Actinomycetes</taxon>
        <taxon>Kitasatosporales</taxon>
        <taxon>Streptomycetaceae</taxon>
        <taxon>Streptacidiphilus</taxon>
    </lineage>
</organism>
<dbReference type="InterPro" id="IPR029016">
    <property type="entry name" value="GAF-like_dom_sf"/>
</dbReference>